<proteinExistence type="predicted"/>
<dbReference type="OrthoDB" id="9805215at2"/>
<evidence type="ECO:0000259" key="8">
    <source>
        <dbReference type="PROSITE" id="PS51449"/>
    </source>
</evidence>
<dbReference type="SUPFAM" id="SSF102114">
    <property type="entry name" value="Radical SAM enzymes"/>
    <property type="match status" value="1"/>
</dbReference>
<dbReference type="InterPro" id="IPR006467">
    <property type="entry name" value="MiaB-like_bact"/>
</dbReference>
<dbReference type="InterPro" id="IPR005839">
    <property type="entry name" value="Methylthiotransferase"/>
</dbReference>
<dbReference type="PROSITE" id="PS01278">
    <property type="entry name" value="MTTASE_RADICAL"/>
    <property type="match status" value="1"/>
</dbReference>
<evidence type="ECO:0000256" key="5">
    <source>
        <dbReference type="ARBA" id="ARBA00022723"/>
    </source>
</evidence>
<comment type="caution">
    <text evidence="10">The sequence shown here is derived from an EMBL/GenBank/DDBJ whole genome shotgun (WGS) entry which is preliminary data.</text>
</comment>
<dbReference type="SFLD" id="SFLDS00029">
    <property type="entry name" value="Radical_SAM"/>
    <property type="match status" value="1"/>
</dbReference>
<keyword evidence="5" id="KW-0479">Metal-binding</keyword>
<dbReference type="Gene3D" id="3.80.30.20">
    <property type="entry name" value="tm_1862 like domain"/>
    <property type="match status" value="1"/>
</dbReference>
<dbReference type="Proteomes" id="UP000050417">
    <property type="component" value="Unassembled WGS sequence"/>
</dbReference>
<dbReference type="GO" id="GO:0035598">
    <property type="term" value="F:tRNA (N(6)-L-threonylcarbamoyladenosine(37)-C(2))-methylthiotransferase activity"/>
    <property type="evidence" value="ECO:0007669"/>
    <property type="project" value="TreeGrafter"/>
</dbReference>
<evidence type="ECO:0000256" key="1">
    <source>
        <dbReference type="ARBA" id="ARBA00001966"/>
    </source>
</evidence>
<dbReference type="PANTHER" id="PTHR11918">
    <property type="entry name" value="RADICAL SAM PROTEINS"/>
    <property type="match status" value="1"/>
</dbReference>
<dbReference type="PROSITE" id="PS51918">
    <property type="entry name" value="RADICAL_SAM"/>
    <property type="match status" value="1"/>
</dbReference>
<dbReference type="SMART" id="SM00729">
    <property type="entry name" value="Elp3"/>
    <property type="match status" value="1"/>
</dbReference>
<name>A0A0P6XDC3_9CHLR</name>
<dbReference type="STRING" id="1134406.ADN00_07190"/>
<dbReference type="SFLD" id="SFLDG01061">
    <property type="entry name" value="methylthiotransferase"/>
    <property type="match status" value="1"/>
</dbReference>
<evidence type="ECO:0000313" key="10">
    <source>
        <dbReference type="EMBL" id="KPL78248.1"/>
    </source>
</evidence>
<comment type="cofactor">
    <cofactor evidence="1">
        <name>[4Fe-4S] cluster</name>
        <dbReference type="ChEBI" id="CHEBI:49883"/>
    </cofactor>
</comment>
<organism evidence="10 11">
    <name type="scientific">Ornatilinea apprima</name>
    <dbReference type="NCBI Taxonomy" id="1134406"/>
    <lineage>
        <taxon>Bacteria</taxon>
        <taxon>Bacillati</taxon>
        <taxon>Chloroflexota</taxon>
        <taxon>Anaerolineae</taxon>
        <taxon>Anaerolineales</taxon>
        <taxon>Anaerolineaceae</taxon>
        <taxon>Ornatilinea</taxon>
    </lineage>
</organism>
<dbReference type="EMBL" id="LGCL01000019">
    <property type="protein sequence ID" value="KPL78248.1"/>
    <property type="molecule type" value="Genomic_DNA"/>
</dbReference>
<dbReference type="InterPro" id="IPR058240">
    <property type="entry name" value="rSAM_sf"/>
</dbReference>
<evidence type="ECO:0000259" key="9">
    <source>
        <dbReference type="PROSITE" id="PS51918"/>
    </source>
</evidence>
<evidence type="ECO:0000256" key="7">
    <source>
        <dbReference type="ARBA" id="ARBA00023014"/>
    </source>
</evidence>
<dbReference type="RefSeq" id="WP_075062303.1">
    <property type="nucleotide sequence ID" value="NZ_LGCL01000019.1"/>
</dbReference>
<dbReference type="Pfam" id="PF04055">
    <property type="entry name" value="Radical_SAM"/>
    <property type="match status" value="1"/>
</dbReference>
<accession>A0A0P6XDC3</accession>
<dbReference type="Pfam" id="PF00919">
    <property type="entry name" value="UPF0004"/>
    <property type="match status" value="1"/>
</dbReference>
<protein>
    <submittedName>
        <fullName evidence="10">Uncharacterized protein</fullName>
    </submittedName>
</protein>
<evidence type="ECO:0000256" key="6">
    <source>
        <dbReference type="ARBA" id="ARBA00023004"/>
    </source>
</evidence>
<keyword evidence="2" id="KW-0004">4Fe-4S</keyword>
<dbReference type="NCBIfam" id="TIGR01579">
    <property type="entry name" value="MiaB-like-C"/>
    <property type="match status" value="1"/>
</dbReference>
<reference evidence="10 11" key="1">
    <citation type="submission" date="2015-07" db="EMBL/GenBank/DDBJ databases">
        <title>Genome sequence of Ornatilinea apprima DSM 23815.</title>
        <authorList>
            <person name="Hemp J."/>
            <person name="Ward L.M."/>
            <person name="Pace L.A."/>
            <person name="Fischer W.W."/>
        </authorList>
    </citation>
    <scope>NUCLEOTIDE SEQUENCE [LARGE SCALE GENOMIC DNA]</scope>
    <source>
        <strain evidence="10 11">P3M-1</strain>
    </source>
</reference>
<dbReference type="PROSITE" id="PS51449">
    <property type="entry name" value="MTTASE_N"/>
    <property type="match status" value="1"/>
</dbReference>
<dbReference type="GO" id="GO:0051539">
    <property type="term" value="F:4 iron, 4 sulfur cluster binding"/>
    <property type="evidence" value="ECO:0007669"/>
    <property type="project" value="UniProtKB-KW"/>
</dbReference>
<evidence type="ECO:0000256" key="4">
    <source>
        <dbReference type="ARBA" id="ARBA00022691"/>
    </source>
</evidence>
<dbReference type="AlphaFoldDB" id="A0A0P6XDC3"/>
<keyword evidence="3" id="KW-0808">Transferase</keyword>
<dbReference type="InterPro" id="IPR006638">
    <property type="entry name" value="Elp3/MiaA/NifB-like_rSAM"/>
</dbReference>
<dbReference type="CDD" id="cd01335">
    <property type="entry name" value="Radical_SAM"/>
    <property type="match status" value="1"/>
</dbReference>
<keyword evidence="7" id="KW-0411">Iron-sulfur</keyword>
<evidence type="ECO:0000256" key="2">
    <source>
        <dbReference type="ARBA" id="ARBA00022485"/>
    </source>
</evidence>
<dbReference type="PANTHER" id="PTHR11918:SF45">
    <property type="entry name" value="THREONYLCARBAMOYLADENOSINE TRNA METHYLTHIOTRANSFERASE"/>
    <property type="match status" value="1"/>
</dbReference>
<dbReference type="InterPro" id="IPR013848">
    <property type="entry name" value="Methylthiotransferase_N"/>
</dbReference>
<dbReference type="InterPro" id="IPR023404">
    <property type="entry name" value="rSAM_horseshoe"/>
</dbReference>
<keyword evidence="6" id="KW-0408">Iron</keyword>
<dbReference type="SFLD" id="SFLDG01082">
    <property type="entry name" value="B12-binding_domain_containing"/>
    <property type="match status" value="1"/>
</dbReference>
<evidence type="ECO:0000313" key="11">
    <source>
        <dbReference type="Proteomes" id="UP000050417"/>
    </source>
</evidence>
<feature type="domain" description="Radical SAM core" evidence="9">
    <location>
        <begin position="125"/>
        <end position="354"/>
    </location>
</feature>
<evidence type="ECO:0000256" key="3">
    <source>
        <dbReference type="ARBA" id="ARBA00022679"/>
    </source>
</evidence>
<dbReference type="InterPro" id="IPR020612">
    <property type="entry name" value="Methylthiotransferase_CS"/>
</dbReference>
<keyword evidence="11" id="KW-1185">Reference proteome</keyword>
<dbReference type="GO" id="GO:0046872">
    <property type="term" value="F:metal ion binding"/>
    <property type="evidence" value="ECO:0007669"/>
    <property type="project" value="UniProtKB-KW"/>
</dbReference>
<dbReference type="Gene3D" id="3.40.50.12160">
    <property type="entry name" value="Methylthiotransferase, N-terminal domain"/>
    <property type="match status" value="1"/>
</dbReference>
<dbReference type="FunFam" id="3.80.30.20:FF:000001">
    <property type="entry name" value="tRNA-2-methylthio-N(6)-dimethylallyladenosine synthase 2"/>
    <property type="match status" value="1"/>
</dbReference>
<gene>
    <name evidence="10" type="ORF">ADN00_07190</name>
</gene>
<keyword evidence="4" id="KW-0949">S-adenosyl-L-methionine</keyword>
<dbReference type="NCBIfam" id="TIGR00089">
    <property type="entry name" value="MiaB/RimO family radical SAM methylthiotransferase"/>
    <property type="match status" value="1"/>
</dbReference>
<feature type="domain" description="MTTase N-terminal" evidence="8">
    <location>
        <begin position="1"/>
        <end position="112"/>
    </location>
</feature>
<sequence length="417" mass="46120">MKVFVDTVGCRLNQSEIEKIAAQFRAEGYEITGEVSEADLVVVNTCAVTARASADSRKAIRHATHAGNAQLVVTGCWATLSPDEAAAMPGVSRVVSNLQKDQLVSLVVGREHVFEPESRQPLPGGRRRTRAFIKVQDGCNNFCTYCVTRIARGAARSVTSEEVLAEVRAAAAGGAKEAVLTGVHLGSWGQDFAEQQHLKDLVELILQETSIARLRLSSLEPWDLDEEFFRLWQNPRLCAHLHLPLQSGCARTLKRMARKITPDNFRLLVNNARRYAPEMAITTDMIVGFPGETDEDFEESLAFAREMSFAGGHVFAFSPRAGTPAANYPDQIESQVKKERSQRLRKLFAEMEGAYAQQFIGRSLDVLWEDQSEDGSLKGLSGNYLKVCSASSQNLWNEVSRVKIIRKNGGDLYGEIE</sequence>
<dbReference type="InterPro" id="IPR038135">
    <property type="entry name" value="Methylthiotransferase_N_sf"/>
</dbReference>
<dbReference type="PATRIC" id="fig|1134406.4.peg.3258"/>
<dbReference type="InterPro" id="IPR007197">
    <property type="entry name" value="rSAM"/>
</dbReference>